<dbReference type="SMART" id="SM00491">
    <property type="entry name" value="HELICc2"/>
    <property type="match status" value="1"/>
</dbReference>
<evidence type="ECO:0000256" key="3">
    <source>
        <dbReference type="ARBA" id="ARBA00022840"/>
    </source>
</evidence>
<dbReference type="InterPro" id="IPR045028">
    <property type="entry name" value="DinG/Rad3-like"/>
</dbReference>
<sequence>MYNAAFANARVRLPASPALVASVRDVAWAWSGERCERLSRAAAVLRLDEGVVPFVCHLRAVAARLGRGVFPAFDLLELYAFVRPARFCVPTPRGLAEALMLPLPLTPEEEAASLFVAARALIAELTASPRDDALPIALAMARGQWRWAATVLAALGSEVPPPAASFGFGLHVWTRLREWEEGPPPVPPDSRPVEPVEARARLVRLLAGVAEPRARQLDYASTAAAAFLPRDAAGQPNIALIEAGTGIGKTLGYIAPATLWAEKNRGPVWISTHTRNLQRQLDRELDRAFPEHRIKADRVVVRKGRENTVCLLNYEEAVSRTGVRSEDGVALGLVARWLMATRDGDMIGGDFPAWLADLLGVGLTLDLTDERGECIYSACRHYRRCFIERSIRRARRADIVVANHALVMIQATRGDDPLPPTRFVFDEGHHLFQAADAAFALHLSGRETRELRQWISGAERSRGSRRRGLRIRLGDAANEDAATETALGHVERLARVLPDAGWRQRLVAGEPVGPVEAFLALVRQQVLARSHERDPLYSLEAALQPPVPGLGEAALALGQAIGRLLEPLRSLMRLLRDRLDEEAATLETGARQRIDSIRRGIERRAILPLAGWQAMLRTIVATEPSATDTLASPNAPESADFVDWLAIERFNGQEFDVGVYRHWVDPMQPFARAVLAPAHGVLITSATLRDGSGDEAADWQAAALATGVQQVEVTPTRAMLASPFDYPAQTRVVIVTDVNRDDSRQVAAAMRELFIAAGGGALGLFTAISRLRTAWRLLAEPLEAAGLLLLAQHVDALDTGTLVDIFRAEENSCLLGTDALREGIDVPGRALRLVVLDRVPWPRPTLLHRARRSAFGPRDYDDRLTRMRLKQAYGRLVRHSSDRGVFVVLDRALPSRLLSAFPEGVVVERVGLATALTLVRETLHS</sequence>
<dbReference type="GO" id="GO:0005524">
    <property type="term" value="F:ATP binding"/>
    <property type="evidence" value="ECO:0007669"/>
    <property type="project" value="UniProtKB-KW"/>
</dbReference>
<keyword evidence="2" id="KW-0378">Hydrolase</keyword>
<protein>
    <submittedName>
        <fullName evidence="6">ATP-dependent DNA helicase</fullName>
    </submittedName>
</protein>
<dbReference type="PANTHER" id="PTHR11472:SF34">
    <property type="entry name" value="REGULATOR OF TELOMERE ELONGATION HELICASE 1"/>
    <property type="match status" value="1"/>
</dbReference>
<organism evidence="6 7">
    <name type="scientific">Defluviicoccus vanus</name>
    <dbReference type="NCBI Taxonomy" id="111831"/>
    <lineage>
        <taxon>Bacteria</taxon>
        <taxon>Pseudomonadati</taxon>
        <taxon>Pseudomonadota</taxon>
        <taxon>Alphaproteobacteria</taxon>
        <taxon>Rhodospirillales</taxon>
        <taxon>Rhodospirillaceae</taxon>
        <taxon>Defluviicoccus</taxon>
    </lineage>
</organism>
<dbReference type="SUPFAM" id="SSF52540">
    <property type="entry name" value="P-loop containing nucleoside triphosphate hydrolases"/>
    <property type="match status" value="1"/>
</dbReference>
<dbReference type="GO" id="GO:0003678">
    <property type="term" value="F:DNA helicase activity"/>
    <property type="evidence" value="ECO:0007669"/>
    <property type="project" value="TreeGrafter"/>
</dbReference>
<dbReference type="GO" id="GO:0006139">
    <property type="term" value="P:nucleobase-containing compound metabolic process"/>
    <property type="evidence" value="ECO:0007669"/>
    <property type="project" value="InterPro"/>
</dbReference>
<keyword evidence="1" id="KW-0547">Nucleotide-binding</keyword>
<dbReference type="EMBL" id="CP053923">
    <property type="protein sequence ID" value="QNT70329.1"/>
    <property type="molecule type" value="Genomic_DNA"/>
</dbReference>
<dbReference type="InterPro" id="IPR027417">
    <property type="entry name" value="P-loop_NTPase"/>
</dbReference>
<dbReference type="AlphaFoldDB" id="A0A7H1N3P3"/>
<keyword evidence="7" id="KW-1185">Reference proteome</keyword>
<dbReference type="Gene3D" id="3.40.50.300">
    <property type="entry name" value="P-loop containing nucleotide triphosphate hydrolases"/>
    <property type="match status" value="2"/>
</dbReference>
<name>A0A7H1N3P3_9PROT</name>
<keyword evidence="6" id="KW-0347">Helicase</keyword>
<dbReference type="InterPro" id="IPR006555">
    <property type="entry name" value="ATP-dep_Helicase_C"/>
</dbReference>
<evidence type="ECO:0000256" key="1">
    <source>
        <dbReference type="ARBA" id="ARBA00022741"/>
    </source>
</evidence>
<keyword evidence="3" id="KW-0067">ATP-binding</keyword>
<evidence type="ECO:0000313" key="6">
    <source>
        <dbReference type="EMBL" id="QNT70329.1"/>
    </source>
</evidence>
<comment type="similarity">
    <text evidence="4">Belongs to the helicase family. DinG subfamily.</text>
</comment>
<gene>
    <name evidence="6" type="ORF">HQ394_14540</name>
</gene>
<evidence type="ECO:0000256" key="2">
    <source>
        <dbReference type="ARBA" id="ARBA00022801"/>
    </source>
</evidence>
<dbReference type="PROSITE" id="PS51193">
    <property type="entry name" value="HELICASE_ATP_BIND_2"/>
    <property type="match status" value="1"/>
</dbReference>
<evidence type="ECO:0000259" key="5">
    <source>
        <dbReference type="PROSITE" id="PS51193"/>
    </source>
</evidence>
<feature type="domain" description="Helicase ATP-binding" evidence="5">
    <location>
        <begin position="202"/>
        <end position="483"/>
    </location>
</feature>
<reference evidence="6 7" key="1">
    <citation type="submission" date="2020-05" db="EMBL/GenBank/DDBJ databases">
        <title>Complete closed genome sequence of Defluviicoccus vanus.</title>
        <authorList>
            <person name="Bessarab I."/>
            <person name="Arumugam K."/>
            <person name="Maszenan A.M."/>
            <person name="Seviour R.J."/>
            <person name="Williams R.B."/>
        </authorList>
    </citation>
    <scope>NUCLEOTIDE SEQUENCE [LARGE SCALE GENOMIC DNA]</scope>
    <source>
        <strain evidence="6 7">Ben 114</strain>
    </source>
</reference>
<dbReference type="Proteomes" id="UP000516369">
    <property type="component" value="Chromosome"/>
</dbReference>
<accession>A0A7H1N3P3</accession>
<proteinExistence type="inferred from homology"/>
<evidence type="ECO:0000256" key="4">
    <source>
        <dbReference type="ARBA" id="ARBA00038058"/>
    </source>
</evidence>
<dbReference type="KEGG" id="dvn:HQ394_14540"/>
<evidence type="ECO:0000313" key="7">
    <source>
        <dbReference type="Proteomes" id="UP000516369"/>
    </source>
</evidence>
<dbReference type="InterPro" id="IPR014013">
    <property type="entry name" value="Helic_SF1/SF2_ATP-bd_DinG/Rad3"/>
</dbReference>
<dbReference type="PANTHER" id="PTHR11472">
    <property type="entry name" value="DNA REPAIR DEAD HELICASE RAD3/XP-D SUBFAMILY MEMBER"/>
    <property type="match status" value="1"/>
</dbReference>
<dbReference type="Pfam" id="PF13307">
    <property type="entry name" value="Helicase_C_2"/>
    <property type="match status" value="1"/>
</dbReference>
<dbReference type="GO" id="GO:0016818">
    <property type="term" value="F:hydrolase activity, acting on acid anhydrides, in phosphorus-containing anhydrides"/>
    <property type="evidence" value="ECO:0007669"/>
    <property type="project" value="InterPro"/>
</dbReference>
<dbReference type="GO" id="GO:0003676">
    <property type="term" value="F:nucleic acid binding"/>
    <property type="evidence" value="ECO:0007669"/>
    <property type="project" value="InterPro"/>
</dbReference>